<protein>
    <submittedName>
        <fullName evidence="2">Uncharacterized protein</fullName>
    </submittedName>
</protein>
<evidence type="ECO:0000256" key="1">
    <source>
        <dbReference type="SAM" id="MobiDB-lite"/>
    </source>
</evidence>
<evidence type="ECO:0000313" key="3">
    <source>
        <dbReference type="Proteomes" id="UP000325313"/>
    </source>
</evidence>
<dbReference type="Proteomes" id="UP000325313">
    <property type="component" value="Unassembled WGS sequence"/>
</dbReference>
<proteinExistence type="predicted"/>
<sequence length="152" mass="17642">MKNFLRYSILFFYHFQSISAPSNPKNLLIKEEPVPQFHYSQSSHHVHAGLSESSNIVNEQEGTHLSHPRDISRWMPVNSDFLGHASTSKMLIRPRHEFEGNDPIYQEPSKKERLFPNVCTCLYQEDQPHKTPPSSALSIFPQLQGEKHEFQK</sequence>
<accession>A0A5B0LRV1</accession>
<feature type="region of interest" description="Disordered" evidence="1">
    <location>
        <begin position="126"/>
        <end position="152"/>
    </location>
</feature>
<evidence type="ECO:0000313" key="2">
    <source>
        <dbReference type="EMBL" id="KAA1067172.1"/>
    </source>
</evidence>
<comment type="caution">
    <text evidence="2">The sequence shown here is derived from an EMBL/GenBank/DDBJ whole genome shotgun (WGS) entry which is preliminary data.</text>
</comment>
<dbReference type="AlphaFoldDB" id="A0A5B0LRV1"/>
<dbReference type="EMBL" id="VDEP01000507">
    <property type="protein sequence ID" value="KAA1067172.1"/>
    <property type="molecule type" value="Genomic_DNA"/>
</dbReference>
<gene>
    <name evidence="2" type="ORF">PGTUg99_024241</name>
</gene>
<reference evidence="2 3" key="1">
    <citation type="submission" date="2019-05" db="EMBL/GenBank/DDBJ databases">
        <title>Emergence of the Ug99 lineage of the wheat stem rust pathogen through somatic hybridization.</title>
        <authorList>
            <person name="Li F."/>
            <person name="Upadhyaya N.M."/>
            <person name="Sperschneider J."/>
            <person name="Matny O."/>
            <person name="Nguyen-Phuc H."/>
            <person name="Mago R."/>
            <person name="Raley C."/>
            <person name="Miller M.E."/>
            <person name="Silverstein K.A.T."/>
            <person name="Henningsen E."/>
            <person name="Hirsch C.D."/>
            <person name="Visser B."/>
            <person name="Pretorius Z.A."/>
            <person name="Steffenson B.J."/>
            <person name="Schwessinger B."/>
            <person name="Dodds P.N."/>
            <person name="Figueroa M."/>
        </authorList>
    </citation>
    <scope>NUCLEOTIDE SEQUENCE [LARGE SCALE GENOMIC DNA]</scope>
    <source>
        <strain evidence="2 3">Ug99</strain>
    </source>
</reference>
<name>A0A5B0LRV1_PUCGR</name>
<organism evidence="2 3">
    <name type="scientific">Puccinia graminis f. sp. tritici</name>
    <dbReference type="NCBI Taxonomy" id="56615"/>
    <lineage>
        <taxon>Eukaryota</taxon>
        <taxon>Fungi</taxon>
        <taxon>Dikarya</taxon>
        <taxon>Basidiomycota</taxon>
        <taxon>Pucciniomycotina</taxon>
        <taxon>Pucciniomycetes</taxon>
        <taxon>Pucciniales</taxon>
        <taxon>Pucciniaceae</taxon>
        <taxon>Puccinia</taxon>
    </lineage>
</organism>